<dbReference type="EMBL" id="JANHOG010000172">
    <property type="protein sequence ID" value="KAJ3557274.1"/>
    <property type="molecule type" value="Genomic_DNA"/>
</dbReference>
<reference evidence="1" key="1">
    <citation type="submission" date="2022-07" db="EMBL/GenBank/DDBJ databases">
        <title>Genome Sequence of Phlebia brevispora.</title>
        <authorList>
            <person name="Buettner E."/>
        </authorList>
    </citation>
    <scope>NUCLEOTIDE SEQUENCE</scope>
    <source>
        <strain evidence="1">MPL23</strain>
    </source>
</reference>
<protein>
    <submittedName>
        <fullName evidence="1">Uncharacterized protein</fullName>
    </submittedName>
</protein>
<sequence>MIRVSNKKMAHAVHDTAHPCQHQAQSMQDHSPNPLPAGTTALAGPFRGNDIQPSTYKAWLRLAGVLCAHAFNDRYDQSAQQVTDESATKLMVQHACLVGTDAGIGLAVEHDIEVKRLKWISRIVNEAVGQQKLRIIRRGSGRVHFAFRFDRAAAWQQ</sequence>
<dbReference type="Proteomes" id="UP001148662">
    <property type="component" value="Unassembled WGS sequence"/>
</dbReference>
<comment type="caution">
    <text evidence="1">The sequence shown here is derived from an EMBL/GenBank/DDBJ whole genome shotgun (WGS) entry which is preliminary data.</text>
</comment>
<evidence type="ECO:0000313" key="2">
    <source>
        <dbReference type="Proteomes" id="UP001148662"/>
    </source>
</evidence>
<organism evidence="1 2">
    <name type="scientific">Phlebia brevispora</name>
    <dbReference type="NCBI Taxonomy" id="194682"/>
    <lineage>
        <taxon>Eukaryota</taxon>
        <taxon>Fungi</taxon>
        <taxon>Dikarya</taxon>
        <taxon>Basidiomycota</taxon>
        <taxon>Agaricomycotina</taxon>
        <taxon>Agaricomycetes</taxon>
        <taxon>Polyporales</taxon>
        <taxon>Meruliaceae</taxon>
        <taxon>Phlebia</taxon>
    </lineage>
</organism>
<keyword evidence="2" id="KW-1185">Reference proteome</keyword>
<accession>A0ACC1TAT6</accession>
<name>A0ACC1TAT6_9APHY</name>
<proteinExistence type="predicted"/>
<gene>
    <name evidence="1" type="ORF">NM688_g1557</name>
</gene>
<evidence type="ECO:0000313" key="1">
    <source>
        <dbReference type="EMBL" id="KAJ3557274.1"/>
    </source>
</evidence>